<feature type="binding site" evidence="8">
    <location>
        <position position="49"/>
    </location>
    <ligand>
        <name>Mg(2+)</name>
        <dbReference type="ChEBI" id="CHEBI:18420"/>
    </ligand>
</feature>
<dbReference type="GO" id="GO:0005737">
    <property type="term" value="C:cytoplasm"/>
    <property type="evidence" value="ECO:0007669"/>
    <property type="project" value="UniProtKB-SubCell"/>
</dbReference>
<keyword evidence="6 8" id="KW-0443">Lipid metabolism</keyword>
<evidence type="ECO:0000256" key="2">
    <source>
        <dbReference type="ARBA" id="ARBA00022679"/>
    </source>
</evidence>
<protein>
    <recommendedName>
        <fullName evidence="8">Holo-[acyl-carrier-protein] synthase</fullName>
        <shortName evidence="8">Holo-ACP synthase</shortName>
        <ecNumber evidence="8">2.7.8.7</ecNumber>
    </recommendedName>
    <alternativeName>
        <fullName evidence="8">4'-phosphopantetheinyl transferase AcpS</fullName>
    </alternativeName>
</protein>
<sequence length="115" mass="11901">MILGIGVDVCSITRITAARARPGFTDRVLSVAEQEGSDQTLAGRFAAKEALAKALGAPAGLRWSDCEVLSDETGRPDLVVTGSVAERVDDLGVSRLHVSISHDAGVAVAMVVIEG</sequence>
<dbReference type="InterPro" id="IPR008278">
    <property type="entry name" value="4-PPantetheinyl_Trfase_dom"/>
</dbReference>
<dbReference type="Proteomes" id="UP000290624">
    <property type="component" value="Unassembled WGS sequence"/>
</dbReference>
<dbReference type="RefSeq" id="WP_129459095.1">
    <property type="nucleotide sequence ID" value="NZ_PPCV01000006.1"/>
</dbReference>
<dbReference type="InterPro" id="IPR004568">
    <property type="entry name" value="Ppantetheine-prot_Trfase_dom"/>
</dbReference>
<dbReference type="EMBL" id="PPCV01000006">
    <property type="protein sequence ID" value="RXW31879.1"/>
    <property type="molecule type" value="Genomic_DNA"/>
</dbReference>
<keyword evidence="8" id="KW-0963">Cytoplasm</keyword>
<evidence type="ECO:0000313" key="11">
    <source>
        <dbReference type="Proteomes" id="UP000290624"/>
    </source>
</evidence>
<dbReference type="OrthoDB" id="517356at2"/>
<organism evidence="10 11">
    <name type="scientific">Propioniciclava flava</name>
    <dbReference type="NCBI Taxonomy" id="2072026"/>
    <lineage>
        <taxon>Bacteria</taxon>
        <taxon>Bacillati</taxon>
        <taxon>Actinomycetota</taxon>
        <taxon>Actinomycetes</taxon>
        <taxon>Propionibacteriales</taxon>
        <taxon>Propionibacteriaceae</taxon>
        <taxon>Propioniciclava</taxon>
    </lineage>
</organism>
<dbReference type="EC" id="2.7.8.7" evidence="8"/>
<accession>A0A4Q2EFA8</accession>
<dbReference type="NCBIfam" id="NF000832">
    <property type="entry name" value="PRK00070.3-2"/>
    <property type="match status" value="1"/>
</dbReference>
<dbReference type="GO" id="GO:0006633">
    <property type="term" value="P:fatty acid biosynthetic process"/>
    <property type="evidence" value="ECO:0007669"/>
    <property type="project" value="UniProtKB-UniRule"/>
</dbReference>
<comment type="caution">
    <text evidence="10">The sequence shown here is derived from an EMBL/GenBank/DDBJ whole genome shotgun (WGS) entry which is preliminary data.</text>
</comment>
<gene>
    <name evidence="8" type="primary">acpS</name>
    <name evidence="10" type="ORF">C1706_10060</name>
</gene>
<keyword evidence="3 8" id="KW-0479">Metal-binding</keyword>
<evidence type="ECO:0000256" key="8">
    <source>
        <dbReference type="HAMAP-Rule" id="MF_00101"/>
    </source>
</evidence>
<evidence type="ECO:0000313" key="10">
    <source>
        <dbReference type="EMBL" id="RXW31879.1"/>
    </source>
</evidence>
<comment type="catalytic activity">
    <reaction evidence="8">
        <text>apo-[ACP] + CoA = holo-[ACP] + adenosine 3',5'-bisphosphate + H(+)</text>
        <dbReference type="Rhea" id="RHEA:12068"/>
        <dbReference type="Rhea" id="RHEA-COMP:9685"/>
        <dbReference type="Rhea" id="RHEA-COMP:9690"/>
        <dbReference type="ChEBI" id="CHEBI:15378"/>
        <dbReference type="ChEBI" id="CHEBI:29999"/>
        <dbReference type="ChEBI" id="CHEBI:57287"/>
        <dbReference type="ChEBI" id="CHEBI:58343"/>
        <dbReference type="ChEBI" id="CHEBI:64479"/>
        <dbReference type="EC" id="2.7.8.7"/>
    </reaction>
</comment>
<feature type="binding site" evidence="8">
    <location>
        <position position="8"/>
    </location>
    <ligand>
        <name>Mg(2+)</name>
        <dbReference type="ChEBI" id="CHEBI:18420"/>
    </ligand>
</feature>
<feature type="domain" description="4'-phosphopantetheinyl transferase" evidence="9">
    <location>
        <begin position="4"/>
        <end position="86"/>
    </location>
</feature>
<keyword evidence="11" id="KW-1185">Reference proteome</keyword>
<comment type="similarity">
    <text evidence="8">Belongs to the P-Pant transferase superfamily. AcpS family.</text>
</comment>
<dbReference type="GO" id="GO:0008897">
    <property type="term" value="F:holo-[acyl-carrier-protein] synthase activity"/>
    <property type="evidence" value="ECO:0007669"/>
    <property type="project" value="UniProtKB-UniRule"/>
</dbReference>
<reference evidence="10 11" key="1">
    <citation type="submission" date="2018-01" db="EMBL/GenBank/DDBJ databases">
        <title>Lactibacter flavus gen. nov., sp. nov., a novel bacterium of the family Propionibacteriaceae isolated from raw milk and dairy products.</title>
        <authorList>
            <person name="Wenning M."/>
            <person name="Breitenwieser F."/>
            <person name="Huptas C."/>
            <person name="von Neubeck M."/>
            <person name="Busse H.-J."/>
            <person name="Scherer S."/>
        </authorList>
    </citation>
    <scope>NUCLEOTIDE SEQUENCE [LARGE SCALE GENOMIC DNA]</scope>
    <source>
        <strain evidence="10 11">VG341</strain>
    </source>
</reference>
<evidence type="ECO:0000256" key="1">
    <source>
        <dbReference type="ARBA" id="ARBA00022516"/>
    </source>
</evidence>
<dbReference type="NCBIfam" id="TIGR00556">
    <property type="entry name" value="pantethn_trn"/>
    <property type="match status" value="1"/>
</dbReference>
<dbReference type="GO" id="GO:0000287">
    <property type="term" value="F:magnesium ion binding"/>
    <property type="evidence" value="ECO:0007669"/>
    <property type="project" value="UniProtKB-UniRule"/>
</dbReference>
<keyword evidence="7 8" id="KW-0275">Fatty acid biosynthesis</keyword>
<evidence type="ECO:0000256" key="4">
    <source>
        <dbReference type="ARBA" id="ARBA00022832"/>
    </source>
</evidence>
<name>A0A4Q2EFA8_9ACTN</name>
<dbReference type="SUPFAM" id="SSF56214">
    <property type="entry name" value="4'-phosphopantetheinyl transferase"/>
    <property type="match status" value="1"/>
</dbReference>
<evidence type="ECO:0000256" key="7">
    <source>
        <dbReference type="ARBA" id="ARBA00023160"/>
    </source>
</evidence>
<comment type="function">
    <text evidence="8">Transfers the 4'-phosphopantetheine moiety from coenzyme A to a Ser of acyl-carrier-protein.</text>
</comment>
<keyword evidence="2 8" id="KW-0808">Transferase</keyword>
<comment type="cofactor">
    <cofactor evidence="8">
        <name>Mg(2+)</name>
        <dbReference type="ChEBI" id="CHEBI:18420"/>
    </cofactor>
</comment>
<dbReference type="InterPro" id="IPR037143">
    <property type="entry name" value="4-PPantetheinyl_Trfase_dom_sf"/>
</dbReference>
<keyword evidence="1 8" id="KW-0444">Lipid biosynthesis</keyword>
<keyword evidence="4 8" id="KW-0276">Fatty acid metabolism</keyword>
<evidence type="ECO:0000259" key="9">
    <source>
        <dbReference type="Pfam" id="PF01648"/>
    </source>
</evidence>
<dbReference type="Pfam" id="PF01648">
    <property type="entry name" value="ACPS"/>
    <property type="match status" value="1"/>
</dbReference>
<dbReference type="HAMAP" id="MF_00101">
    <property type="entry name" value="AcpS"/>
    <property type="match status" value="1"/>
</dbReference>
<comment type="subcellular location">
    <subcellularLocation>
        <location evidence="8">Cytoplasm</location>
    </subcellularLocation>
</comment>
<dbReference type="NCBIfam" id="TIGR00516">
    <property type="entry name" value="acpS"/>
    <property type="match status" value="1"/>
</dbReference>
<dbReference type="InterPro" id="IPR002582">
    <property type="entry name" value="ACPS"/>
</dbReference>
<dbReference type="Gene3D" id="3.90.470.20">
    <property type="entry name" value="4'-phosphopantetheinyl transferase domain"/>
    <property type="match status" value="1"/>
</dbReference>
<evidence type="ECO:0000256" key="5">
    <source>
        <dbReference type="ARBA" id="ARBA00022842"/>
    </source>
</evidence>
<evidence type="ECO:0000256" key="6">
    <source>
        <dbReference type="ARBA" id="ARBA00023098"/>
    </source>
</evidence>
<dbReference type="AlphaFoldDB" id="A0A4Q2EFA8"/>
<keyword evidence="5 8" id="KW-0460">Magnesium</keyword>
<proteinExistence type="inferred from homology"/>
<evidence type="ECO:0000256" key="3">
    <source>
        <dbReference type="ARBA" id="ARBA00022723"/>
    </source>
</evidence>